<keyword evidence="3" id="KW-0540">Nuclease</keyword>
<dbReference type="NCBIfam" id="TIGR00644">
    <property type="entry name" value="recJ"/>
    <property type="match status" value="1"/>
</dbReference>
<comment type="caution">
    <text evidence="10">The sequence shown here is derived from an EMBL/GenBank/DDBJ whole genome shotgun (WGS) entry which is preliminary data.</text>
</comment>
<dbReference type="PANTHER" id="PTHR30255">
    <property type="entry name" value="SINGLE-STRANDED-DNA-SPECIFIC EXONUCLEASE RECJ"/>
    <property type="match status" value="1"/>
</dbReference>
<evidence type="ECO:0000256" key="3">
    <source>
        <dbReference type="ARBA" id="ARBA00022722"/>
    </source>
</evidence>
<keyword evidence="11" id="KW-1185">Reference proteome</keyword>
<evidence type="ECO:0000259" key="9">
    <source>
        <dbReference type="Pfam" id="PF17768"/>
    </source>
</evidence>
<dbReference type="EMBL" id="RPOK01000004">
    <property type="protein sequence ID" value="RPJ65752.1"/>
    <property type="molecule type" value="Genomic_DNA"/>
</dbReference>
<organism evidence="10 11">
    <name type="scientific">Alteromonas sediminis</name>
    <dbReference type="NCBI Taxonomy" id="2259342"/>
    <lineage>
        <taxon>Bacteria</taxon>
        <taxon>Pseudomonadati</taxon>
        <taxon>Pseudomonadota</taxon>
        <taxon>Gammaproteobacteria</taxon>
        <taxon>Alteromonadales</taxon>
        <taxon>Alteromonadaceae</taxon>
        <taxon>Alteromonas/Salinimonas group</taxon>
        <taxon>Alteromonas</taxon>
    </lineage>
</organism>
<keyword evidence="4" id="KW-0378">Hydrolase</keyword>
<keyword evidence="5 10" id="KW-0269">Exonuclease</keyword>
<dbReference type="OrthoDB" id="9809852at2"/>
<dbReference type="Pfam" id="PF17768">
    <property type="entry name" value="RecJ_OB"/>
    <property type="match status" value="1"/>
</dbReference>
<dbReference type="SUPFAM" id="SSF64182">
    <property type="entry name" value="DHH phosphoesterases"/>
    <property type="match status" value="1"/>
</dbReference>
<keyword evidence="6" id="KW-0175">Coiled coil</keyword>
<evidence type="ECO:0000256" key="2">
    <source>
        <dbReference type="ARBA" id="ARBA00019841"/>
    </source>
</evidence>
<protein>
    <recommendedName>
        <fullName evidence="2">Single-stranded-DNA-specific exonuclease RecJ</fullName>
    </recommendedName>
</protein>
<name>A0A3N5XXZ8_9ALTE</name>
<accession>A0A3N5XXZ8</accession>
<dbReference type="PANTHER" id="PTHR30255:SF2">
    <property type="entry name" value="SINGLE-STRANDED-DNA-SPECIFIC EXONUCLEASE RECJ"/>
    <property type="match status" value="1"/>
</dbReference>
<dbReference type="GO" id="GO:0006281">
    <property type="term" value="P:DNA repair"/>
    <property type="evidence" value="ECO:0007669"/>
    <property type="project" value="InterPro"/>
</dbReference>
<feature type="domain" description="DDH" evidence="7">
    <location>
        <begin position="70"/>
        <end position="229"/>
    </location>
</feature>
<dbReference type="RefSeq" id="WP_124028383.1">
    <property type="nucleotide sequence ID" value="NZ_JBHRSN010000007.1"/>
</dbReference>
<dbReference type="InterPro" id="IPR004610">
    <property type="entry name" value="RecJ"/>
</dbReference>
<dbReference type="GO" id="GO:0003676">
    <property type="term" value="F:nucleic acid binding"/>
    <property type="evidence" value="ECO:0007669"/>
    <property type="project" value="InterPro"/>
</dbReference>
<evidence type="ECO:0000313" key="11">
    <source>
        <dbReference type="Proteomes" id="UP000275281"/>
    </source>
</evidence>
<proteinExistence type="inferred from homology"/>
<dbReference type="Gene3D" id="3.90.1640.30">
    <property type="match status" value="1"/>
</dbReference>
<dbReference type="InterPro" id="IPR051673">
    <property type="entry name" value="SSDNA_exonuclease_RecJ"/>
</dbReference>
<dbReference type="GO" id="GO:0008409">
    <property type="term" value="F:5'-3' exonuclease activity"/>
    <property type="evidence" value="ECO:0007669"/>
    <property type="project" value="InterPro"/>
</dbReference>
<evidence type="ECO:0000256" key="6">
    <source>
        <dbReference type="SAM" id="Coils"/>
    </source>
</evidence>
<feature type="domain" description="RecJ OB" evidence="9">
    <location>
        <begin position="465"/>
        <end position="567"/>
    </location>
</feature>
<evidence type="ECO:0000259" key="7">
    <source>
        <dbReference type="Pfam" id="PF01368"/>
    </source>
</evidence>
<feature type="domain" description="DHHA1" evidence="8">
    <location>
        <begin position="357"/>
        <end position="451"/>
    </location>
</feature>
<feature type="coiled-coil region" evidence="6">
    <location>
        <begin position="311"/>
        <end position="345"/>
    </location>
</feature>
<evidence type="ECO:0000313" key="10">
    <source>
        <dbReference type="EMBL" id="RPJ65752.1"/>
    </source>
</evidence>
<dbReference type="Gene3D" id="3.10.310.30">
    <property type="match status" value="1"/>
</dbReference>
<evidence type="ECO:0000256" key="1">
    <source>
        <dbReference type="ARBA" id="ARBA00005915"/>
    </source>
</evidence>
<reference evidence="10 11" key="1">
    <citation type="submission" date="2018-11" db="EMBL/GenBank/DDBJ databases">
        <authorList>
            <person name="Ye M.-Q."/>
            <person name="Du Z.-J."/>
        </authorList>
    </citation>
    <scope>NUCLEOTIDE SEQUENCE [LARGE SCALE GENOMIC DNA]</scope>
    <source>
        <strain evidence="10 11">U0105</strain>
    </source>
</reference>
<comment type="similarity">
    <text evidence="1">Belongs to the RecJ family.</text>
</comment>
<evidence type="ECO:0000256" key="4">
    <source>
        <dbReference type="ARBA" id="ARBA00022801"/>
    </source>
</evidence>
<sequence>MNTQIIRRQPVGGMLSSSLHPVIDKIYRNRGVTQLEDVNTQAKCLLHFKSLSGIQKAVELLIDAIAKQRRIVIVGDFDADGATSTALCMLALKSFGAKSLSYLVPNRFDFGYGLSPQIVDVAHQDAADLIITVDSGIACLEGVAHAKALGLDVIVTDHHLPPATLPDADAIVNPNLADCAFPSKNLAGVGVAFYLLSALRSAMADRGLLSKTQPPPSMAQWLDIVAVGTVADVVKLDSNNRILVHQGLQRIRAGKCRPGIKAILDIANRQPDNLTASDLGFVVGPRLNAAGRLDDMSTGIECLLADDIYLARQMAADLDSLNQQRKQIEKTMKQEAEQLAEALIAEQSGEVPSALVFHHSAFHQGIIGIVAGRMKDRFNRPVIAFADAGDGKIKGSARSVEGIHIRDALEDLNRESPELIDKFGGHAMAAGLTINLSNLERFNQRFMQVIARLGVDLDSDKRVYTDGPLPLDCLTLDFVRLLYASGPYGQGFPAPAFDDQFTLISQRIVGENHLKMTLEHTNGQHLEAIAFNIDLDVWPNNQVSQIKGVYKPEINVFRGKQSLQLVFDYMEACV</sequence>
<dbReference type="InterPro" id="IPR001667">
    <property type="entry name" value="DDH_dom"/>
</dbReference>
<dbReference type="Proteomes" id="UP000275281">
    <property type="component" value="Unassembled WGS sequence"/>
</dbReference>
<gene>
    <name evidence="10" type="primary">recJ</name>
    <name evidence="10" type="ORF">DRW07_13120</name>
</gene>
<dbReference type="AlphaFoldDB" id="A0A3N5XXZ8"/>
<evidence type="ECO:0000259" key="8">
    <source>
        <dbReference type="Pfam" id="PF02272"/>
    </source>
</evidence>
<dbReference type="Pfam" id="PF01368">
    <property type="entry name" value="DHH"/>
    <property type="match status" value="1"/>
</dbReference>
<dbReference type="FunFam" id="3.90.1640.30:FF:000001">
    <property type="entry name" value="Single-stranded-DNA-specific exonuclease RecJ"/>
    <property type="match status" value="1"/>
</dbReference>
<dbReference type="InterPro" id="IPR038763">
    <property type="entry name" value="DHH_sf"/>
</dbReference>
<evidence type="ECO:0000256" key="5">
    <source>
        <dbReference type="ARBA" id="ARBA00022839"/>
    </source>
</evidence>
<dbReference type="InterPro" id="IPR003156">
    <property type="entry name" value="DHHA1_dom"/>
</dbReference>
<dbReference type="GO" id="GO:0006310">
    <property type="term" value="P:DNA recombination"/>
    <property type="evidence" value="ECO:0007669"/>
    <property type="project" value="InterPro"/>
</dbReference>
<dbReference type="InterPro" id="IPR041122">
    <property type="entry name" value="RecJ_OB"/>
</dbReference>
<dbReference type="Pfam" id="PF02272">
    <property type="entry name" value="DHHA1"/>
    <property type="match status" value="1"/>
</dbReference>